<evidence type="ECO:0000313" key="3">
    <source>
        <dbReference type="Proteomes" id="UP000512167"/>
    </source>
</evidence>
<gene>
    <name evidence="2" type="ORF">HF295_03280</name>
</gene>
<dbReference type="SUPFAM" id="SSF75304">
    <property type="entry name" value="Amidase signature (AS) enzymes"/>
    <property type="match status" value="1"/>
</dbReference>
<keyword evidence="3" id="KW-1185">Reference proteome</keyword>
<dbReference type="GO" id="GO:0004040">
    <property type="term" value="F:amidase activity"/>
    <property type="evidence" value="ECO:0007669"/>
    <property type="project" value="UniProtKB-EC"/>
</dbReference>
<feature type="domain" description="Amidase" evidence="1">
    <location>
        <begin position="22"/>
        <end position="401"/>
    </location>
</feature>
<dbReference type="Pfam" id="PF01425">
    <property type="entry name" value="Amidase"/>
    <property type="match status" value="1"/>
</dbReference>
<dbReference type="EC" id="3.5.1.4" evidence="2"/>
<sequence length="472" mass="53333">MKEYTINELYDLLNKGEMTSLDLVEMYLDRINQYDQSGPKINAVGEINPDLYDLARNLDLERKMKGPRSKLHGIPLLIKDNILTKDKMHTRAGSIVLEDYYGSEDAFIVKKLRQAGAIILGKANLSEFAYFMSFDDMPSGYGGYSGQVKNPYSKNIDPLGSSTGSAVSVACNFVPFSIGTETNGSLTAPALMNSIQTIKPSMGLVSRSGIIPISHHQDIAGPMARTVEDLAEVMNVIVDYDQEDLATHQVKDHVFEFTKNLKAPIDDKKIGFIKFTNISYSEEEIEIENHAKQIFRILGADVLELEVEAQSIANFDTLIYDFKVDLNHFLNLYMKDYKVHSLKDIIEFNRKDPEKRMKYGQSIFEAAQATSGTLKEKEYHEKYQENLEKASLLCKLMNDYDLDCITSVKRTSYAPIAGHPVVAVVAKALKDDNPKSLFFNGRTFKDDVLLNIAYHYEKESNKRLSPDLDHIR</sequence>
<dbReference type="AlphaFoldDB" id="A0A7L6N311"/>
<name>A0A7L6N311_9MOLU</name>
<organism evidence="2 3">
    <name type="scientific">Hujiaoplasma nucleasis</name>
    <dbReference type="NCBI Taxonomy" id="2725268"/>
    <lineage>
        <taxon>Bacteria</taxon>
        <taxon>Bacillati</taxon>
        <taxon>Mycoplasmatota</taxon>
        <taxon>Mollicutes</taxon>
        <taxon>Candidatus Izemoplasmatales</taxon>
        <taxon>Hujiaoplasmataceae</taxon>
        <taxon>Hujiaoplasma</taxon>
    </lineage>
</organism>
<evidence type="ECO:0000259" key="1">
    <source>
        <dbReference type="Pfam" id="PF01425"/>
    </source>
</evidence>
<proteinExistence type="predicted"/>
<dbReference type="KEGG" id="tbk:HF295_03280"/>
<dbReference type="Proteomes" id="UP000512167">
    <property type="component" value="Chromosome"/>
</dbReference>
<evidence type="ECO:0000313" key="2">
    <source>
        <dbReference type="EMBL" id="QLY39931.1"/>
    </source>
</evidence>
<keyword evidence="2" id="KW-0378">Hydrolase</keyword>
<dbReference type="PANTHER" id="PTHR42678">
    <property type="entry name" value="AMIDASE"/>
    <property type="match status" value="1"/>
</dbReference>
<dbReference type="EMBL" id="CP051151">
    <property type="protein sequence ID" value="QLY39931.1"/>
    <property type="molecule type" value="Genomic_DNA"/>
</dbReference>
<dbReference type="RefSeq" id="WP_312032423.1">
    <property type="nucleotide sequence ID" value="NZ_CP051151.1"/>
</dbReference>
<protein>
    <submittedName>
        <fullName evidence="2">Amidase</fullName>
        <ecNumber evidence="2">3.5.1.4</ecNumber>
    </submittedName>
</protein>
<dbReference type="PANTHER" id="PTHR42678:SF34">
    <property type="entry name" value="OS04G0183300 PROTEIN"/>
    <property type="match status" value="1"/>
</dbReference>
<reference evidence="2 3" key="1">
    <citation type="submission" date="2020-04" db="EMBL/GenBank/DDBJ databases">
        <authorList>
            <person name="Zheng R.K."/>
            <person name="Sun C.M."/>
        </authorList>
    </citation>
    <scope>NUCLEOTIDE SEQUENCE [LARGE SCALE GENOMIC DNA]</scope>
    <source>
        <strain evidence="3">zrk29</strain>
    </source>
</reference>
<dbReference type="InterPro" id="IPR036928">
    <property type="entry name" value="AS_sf"/>
</dbReference>
<dbReference type="InterPro" id="IPR023631">
    <property type="entry name" value="Amidase_dom"/>
</dbReference>
<accession>A0A7L6N311</accession>
<dbReference type="Gene3D" id="3.90.1300.10">
    <property type="entry name" value="Amidase signature (AS) domain"/>
    <property type="match status" value="1"/>
</dbReference>